<dbReference type="AlphaFoldDB" id="A0A921HBR2"/>
<gene>
    <name evidence="2" type="ORF">K8W15_06025</name>
</gene>
<organism evidence="2 3">
    <name type="scientific">Gallibacterium anatis</name>
    <dbReference type="NCBI Taxonomy" id="750"/>
    <lineage>
        <taxon>Bacteria</taxon>
        <taxon>Pseudomonadati</taxon>
        <taxon>Pseudomonadota</taxon>
        <taxon>Gammaproteobacteria</taxon>
        <taxon>Pasteurellales</taxon>
        <taxon>Pasteurellaceae</taxon>
        <taxon>Gallibacterium</taxon>
    </lineage>
</organism>
<dbReference type="InterPro" id="IPR044862">
    <property type="entry name" value="Pro_4_hyd_alph_FE2OG_OXY"/>
</dbReference>
<name>A0A921HBR2_9PAST</name>
<dbReference type="Pfam" id="PF13640">
    <property type="entry name" value="2OG-FeII_Oxy_3"/>
    <property type="match status" value="1"/>
</dbReference>
<keyword evidence="2" id="KW-0560">Oxidoreductase</keyword>
<dbReference type="RefSeq" id="WP_039094518.1">
    <property type="nucleotide sequence ID" value="NZ_CP126977.1"/>
</dbReference>
<accession>A0A921HBR2</accession>
<reference evidence="2" key="2">
    <citation type="submission" date="2021-09" db="EMBL/GenBank/DDBJ databases">
        <authorList>
            <person name="Gilroy R."/>
        </authorList>
    </citation>
    <scope>NUCLEOTIDE SEQUENCE</scope>
    <source>
        <strain evidence="2">ChiHjej11B10-15683</strain>
    </source>
</reference>
<dbReference type="EMBL" id="DYVQ01000048">
    <property type="protein sequence ID" value="HJF73742.1"/>
    <property type="molecule type" value="Genomic_DNA"/>
</dbReference>
<proteinExistence type="predicted"/>
<evidence type="ECO:0000259" key="1">
    <source>
        <dbReference type="Pfam" id="PF13640"/>
    </source>
</evidence>
<comment type="caution">
    <text evidence="2">The sequence shown here is derived from an EMBL/GenBank/DDBJ whole genome shotgun (WGS) entry which is preliminary data.</text>
</comment>
<reference evidence="2" key="1">
    <citation type="journal article" date="2021" name="PeerJ">
        <title>Extensive microbial diversity within the chicken gut microbiome revealed by metagenomics and culture.</title>
        <authorList>
            <person name="Gilroy R."/>
            <person name="Ravi A."/>
            <person name="Getino M."/>
            <person name="Pursley I."/>
            <person name="Horton D.L."/>
            <person name="Alikhan N.F."/>
            <person name="Baker D."/>
            <person name="Gharbi K."/>
            <person name="Hall N."/>
            <person name="Watson M."/>
            <person name="Adriaenssens E.M."/>
            <person name="Foster-Nyarko E."/>
            <person name="Jarju S."/>
            <person name="Secka A."/>
            <person name="Antonio M."/>
            <person name="Oren A."/>
            <person name="Chaudhuri R.R."/>
            <person name="La Ragione R."/>
            <person name="Hildebrand F."/>
            <person name="Pallen M.J."/>
        </authorList>
    </citation>
    <scope>NUCLEOTIDE SEQUENCE</scope>
    <source>
        <strain evidence="2">ChiHjej11B10-15683</strain>
    </source>
</reference>
<feature type="domain" description="Prolyl 4-hydroxylase alpha subunit Fe(2+) 2OG dioxygenase" evidence="1">
    <location>
        <begin position="135"/>
        <end position="243"/>
    </location>
</feature>
<dbReference type="GO" id="GO:0051213">
    <property type="term" value="F:dioxygenase activity"/>
    <property type="evidence" value="ECO:0007669"/>
    <property type="project" value="UniProtKB-KW"/>
</dbReference>
<sequence>MLKVISKLTYQDLLDLVEGRCLALKIKRFLPERVAQDLTDKILDSGYHYYENAKSIGKIGMAFYEVEGDPERFNEYFDTAQKSIEEFRNRCFPLISPIDLVRCYLDETWLAGANIARLYGKKMFIGLSRVVEPNITFLAHHDILSKDAPDSFEAHSLLAQIACNIYLDVPNDGGDLHIWEKEMSPEEFDRKRGESYGIDPSLLGEPDVVVNVNSGDLVFFNSQKMHAVTSSSTRSRLSVSCFIGYKGANVPLIMWS</sequence>
<protein>
    <submittedName>
        <fullName evidence="2">Phytanoyl-CoA dioxygenase family protein</fullName>
    </submittedName>
</protein>
<evidence type="ECO:0000313" key="2">
    <source>
        <dbReference type="EMBL" id="HJF73742.1"/>
    </source>
</evidence>
<dbReference type="Proteomes" id="UP000749334">
    <property type="component" value="Unassembled WGS sequence"/>
</dbReference>
<dbReference type="Gene3D" id="2.60.120.620">
    <property type="entry name" value="q2cbj1_9rhob like domain"/>
    <property type="match status" value="1"/>
</dbReference>
<keyword evidence="2" id="KW-0223">Dioxygenase</keyword>
<evidence type="ECO:0000313" key="3">
    <source>
        <dbReference type="Proteomes" id="UP000749334"/>
    </source>
</evidence>